<evidence type="ECO:0000256" key="4">
    <source>
        <dbReference type="ARBA" id="ARBA00023014"/>
    </source>
</evidence>
<dbReference type="PROSITE" id="PS51296">
    <property type="entry name" value="RIESKE"/>
    <property type="match status" value="1"/>
</dbReference>
<dbReference type="InterPro" id="IPR017941">
    <property type="entry name" value="Rieske_2Fe-2S"/>
</dbReference>
<name>A0A511V745_9BACL</name>
<dbReference type="Proteomes" id="UP000321157">
    <property type="component" value="Unassembled WGS sequence"/>
</dbReference>
<dbReference type="GO" id="GO:0004497">
    <property type="term" value="F:monooxygenase activity"/>
    <property type="evidence" value="ECO:0007669"/>
    <property type="project" value="UniProtKB-ARBA"/>
</dbReference>
<keyword evidence="7" id="KW-1185">Reference proteome</keyword>
<comment type="caution">
    <text evidence="6">The sequence shown here is derived from an EMBL/GenBank/DDBJ whole genome shotgun (WGS) entry which is preliminary data.</text>
</comment>
<dbReference type="AlphaFoldDB" id="A0A511V745"/>
<dbReference type="GO" id="GO:0051537">
    <property type="term" value="F:2 iron, 2 sulfur cluster binding"/>
    <property type="evidence" value="ECO:0007669"/>
    <property type="project" value="UniProtKB-KW"/>
</dbReference>
<dbReference type="SUPFAM" id="SSF50022">
    <property type="entry name" value="ISP domain"/>
    <property type="match status" value="1"/>
</dbReference>
<proteinExistence type="predicted"/>
<dbReference type="EMBL" id="BJXX01000097">
    <property type="protein sequence ID" value="GEN34754.1"/>
    <property type="molecule type" value="Genomic_DNA"/>
</dbReference>
<dbReference type="Pfam" id="PF00355">
    <property type="entry name" value="Rieske"/>
    <property type="match status" value="1"/>
</dbReference>
<dbReference type="PANTHER" id="PTHR21496:SF23">
    <property type="entry name" value="3-PHENYLPROPIONATE_CINNAMIC ACID DIOXYGENASE FERREDOXIN SUBUNIT"/>
    <property type="match status" value="1"/>
</dbReference>
<dbReference type="OrthoDB" id="9795104at2"/>
<feature type="domain" description="Rieske" evidence="5">
    <location>
        <begin position="4"/>
        <end position="115"/>
    </location>
</feature>
<accession>A0A511V745</accession>
<dbReference type="RefSeq" id="WP_146810022.1">
    <property type="nucleotide sequence ID" value="NZ_BJXX01000097.1"/>
</dbReference>
<sequence length="117" mass="13354">MMKHDVAEVGEIEIGKCKIVSIGGRSIGIYYNGENYFAIRNVCPHEQAELCKGTFTGTTLPSKPHEYIYGRDGEILVCPWHGWEYDVNTGQSLVDPNRYRVKVYEVSVENNRIMVRI</sequence>
<evidence type="ECO:0000256" key="3">
    <source>
        <dbReference type="ARBA" id="ARBA00023004"/>
    </source>
</evidence>
<keyword evidence="4" id="KW-0411">Iron-sulfur</keyword>
<keyword evidence="2" id="KW-0479">Metal-binding</keyword>
<evidence type="ECO:0000313" key="6">
    <source>
        <dbReference type="EMBL" id="GEN34754.1"/>
    </source>
</evidence>
<evidence type="ECO:0000259" key="5">
    <source>
        <dbReference type="PROSITE" id="PS51296"/>
    </source>
</evidence>
<keyword evidence="1" id="KW-0001">2Fe-2S</keyword>
<organism evidence="6 7">
    <name type="scientific">Aneurinibacillus danicus</name>
    <dbReference type="NCBI Taxonomy" id="267746"/>
    <lineage>
        <taxon>Bacteria</taxon>
        <taxon>Bacillati</taxon>
        <taxon>Bacillota</taxon>
        <taxon>Bacilli</taxon>
        <taxon>Bacillales</taxon>
        <taxon>Paenibacillaceae</taxon>
        <taxon>Aneurinibacillus group</taxon>
        <taxon>Aneurinibacillus</taxon>
    </lineage>
</organism>
<evidence type="ECO:0000313" key="7">
    <source>
        <dbReference type="Proteomes" id="UP000321157"/>
    </source>
</evidence>
<dbReference type="Gene3D" id="2.102.10.10">
    <property type="entry name" value="Rieske [2Fe-2S] iron-sulphur domain"/>
    <property type="match status" value="1"/>
</dbReference>
<keyword evidence="3" id="KW-0408">Iron</keyword>
<dbReference type="InterPro" id="IPR036922">
    <property type="entry name" value="Rieske_2Fe-2S_sf"/>
</dbReference>
<evidence type="ECO:0000256" key="2">
    <source>
        <dbReference type="ARBA" id="ARBA00022723"/>
    </source>
</evidence>
<protein>
    <submittedName>
        <fullName evidence="6">Ferredoxin</fullName>
    </submittedName>
</protein>
<evidence type="ECO:0000256" key="1">
    <source>
        <dbReference type="ARBA" id="ARBA00022714"/>
    </source>
</evidence>
<dbReference type="GO" id="GO:0046872">
    <property type="term" value="F:metal ion binding"/>
    <property type="evidence" value="ECO:0007669"/>
    <property type="project" value="UniProtKB-KW"/>
</dbReference>
<gene>
    <name evidence="6" type="ORF">ADA01nite_22140</name>
</gene>
<dbReference type="PANTHER" id="PTHR21496">
    <property type="entry name" value="FERREDOXIN-RELATED"/>
    <property type="match status" value="1"/>
</dbReference>
<dbReference type="GO" id="GO:0016705">
    <property type="term" value="F:oxidoreductase activity, acting on paired donors, with incorporation or reduction of molecular oxygen"/>
    <property type="evidence" value="ECO:0007669"/>
    <property type="project" value="UniProtKB-ARBA"/>
</dbReference>
<reference evidence="6 7" key="1">
    <citation type="submission" date="2019-07" db="EMBL/GenBank/DDBJ databases">
        <title>Whole genome shotgun sequence of Aneurinibacillus danicus NBRC 102444.</title>
        <authorList>
            <person name="Hosoyama A."/>
            <person name="Uohara A."/>
            <person name="Ohji S."/>
            <person name="Ichikawa N."/>
        </authorList>
    </citation>
    <scope>NUCLEOTIDE SEQUENCE [LARGE SCALE GENOMIC DNA]</scope>
    <source>
        <strain evidence="6 7">NBRC 102444</strain>
    </source>
</reference>